<evidence type="ECO:0000313" key="2">
    <source>
        <dbReference type="Proteomes" id="UP000075312"/>
    </source>
</evidence>
<accession>A0A149UUQ1</accession>
<protein>
    <submittedName>
        <fullName evidence="1">Uncharacterized protein</fullName>
    </submittedName>
</protein>
<name>A0A149UUQ1_9PROT</name>
<sequence length="82" mass="9046">MPYPVGFPIDHALVAVPFNKRANRRLVERARICELAKFCFARRFIEPASRLCGSGESLLHPAAIDHLTGHVLLGATIAHTAR</sequence>
<dbReference type="AlphaFoldDB" id="A0A149UUQ1"/>
<proteinExistence type="predicted"/>
<comment type="caution">
    <text evidence="1">The sequence shown here is derived from an EMBL/GenBank/DDBJ whole genome shotgun (WGS) entry which is preliminary data.</text>
</comment>
<evidence type="ECO:0000313" key="1">
    <source>
        <dbReference type="EMBL" id="KXV71546.1"/>
    </source>
</evidence>
<dbReference type="EMBL" id="LHZY01000022">
    <property type="protein sequence ID" value="KXV71546.1"/>
    <property type="molecule type" value="Genomic_DNA"/>
</dbReference>
<gene>
    <name evidence="1" type="ORF">AD952_08650</name>
</gene>
<reference evidence="1 2" key="1">
    <citation type="submission" date="2015-06" db="EMBL/GenBank/DDBJ databases">
        <title>Improved classification and identification of acetic acid bacteria using matrix-assisted laser desorption/ionization time-of-flight mass spectrometry; Gluconobacter nephelii and Gluconobacter uchimurae are later heterotypic synonyms of Gluconobacter japonicus and Gluconobacter oxydans, respectively.</title>
        <authorList>
            <person name="Li L."/>
            <person name="Cleenwerck I."/>
            <person name="De Vuyst L."/>
            <person name="Vandamme P."/>
        </authorList>
    </citation>
    <scope>NUCLEOTIDE SEQUENCE [LARGE SCALE GENOMIC DNA]</scope>
    <source>
        <strain evidence="1 2">LMG 1608</strain>
    </source>
</reference>
<organism evidence="1 2">
    <name type="scientific">Acetobacter cerevisiae</name>
    <dbReference type="NCBI Taxonomy" id="178900"/>
    <lineage>
        <taxon>Bacteria</taxon>
        <taxon>Pseudomonadati</taxon>
        <taxon>Pseudomonadota</taxon>
        <taxon>Alphaproteobacteria</taxon>
        <taxon>Acetobacterales</taxon>
        <taxon>Acetobacteraceae</taxon>
        <taxon>Acetobacter</taxon>
    </lineage>
</organism>
<dbReference type="Proteomes" id="UP000075312">
    <property type="component" value="Unassembled WGS sequence"/>
</dbReference>